<keyword evidence="3" id="KW-0675">Receptor</keyword>
<dbReference type="PANTHER" id="PTHR43563">
    <property type="entry name" value="AMINE OXIDASE"/>
    <property type="match status" value="1"/>
</dbReference>
<dbReference type="InterPro" id="IPR002937">
    <property type="entry name" value="Amino_oxidase"/>
</dbReference>
<dbReference type="InterPro" id="IPR050703">
    <property type="entry name" value="Flavin_MAO"/>
</dbReference>
<dbReference type="GO" id="GO:0016020">
    <property type="term" value="C:membrane"/>
    <property type="evidence" value="ECO:0007669"/>
    <property type="project" value="UniProtKB-SubCell"/>
</dbReference>
<evidence type="ECO:0000313" key="9">
    <source>
        <dbReference type="EMBL" id="BAJ93089.1"/>
    </source>
</evidence>
<dbReference type="InterPro" id="IPR001480">
    <property type="entry name" value="Bulb-type_lectin_dom"/>
</dbReference>
<dbReference type="Gene3D" id="2.90.10.30">
    <property type="match status" value="1"/>
</dbReference>
<evidence type="ECO:0000256" key="1">
    <source>
        <dbReference type="ARBA" id="ARBA00004479"/>
    </source>
</evidence>
<dbReference type="SUPFAM" id="SSF51110">
    <property type="entry name" value="alpha-D-mannose-specific plant lectins"/>
    <property type="match status" value="2"/>
</dbReference>
<evidence type="ECO:0000259" key="8">
    <source>
        <dbReference type="PROSITE" id="PS50927"/>
    </source>
</evidence>
<feature type="region of interest" description="Disordered" evidence="7">
    <location>
        <begin position="988"/>
        <end position="1008"/>
    </location>
</feature>
<proteinExistence type="evidence at transcript level"/>
<sequence length="1008" mass="111389">MSSEAPAPPAAVPKGQEGVEAVDLHVAPSSAAHVAPASAAVLLPPDASLPPQPIRIPPPPPNTDPNYWAKLAGEVETAPPQPDPAQGVHDVIVVGGGLSGLTTAFRILDAAKRQLQEAPRVIVLESAAKFGGRTRSRDPGAELTSVDPNAGHISYGGTWVMLDNHDLLSLTWDLDHLPFQPTLFPNFTKFAVNWQNIVAHPYLLIKLRTLGSKIWHAKPGSAEALLYTPLDKLPLEAWMEAEAKSLPFPEHAKQAVRDWCFQAENFPQRPEHLWHMSTWYLARTVYIRLSHVAQTGVLLPKVMRWENGTGEVITRLQSKIRALGGFMYTEQRVQGFVSRDDHVEVSVTVGPTQALATYRAKRVVVAGAPNAAARLSYAPEPLPPLYSKFAESLRLWDDTGTQVVLVWKTRWWDDEKLSGVMLPPPDDEQTGVYGATMDLSDHGPHDIAHYKELNKHPLPTGVGVLRVLVKSSRLKTPGGAMWATEDVKRSAFKYLANVGKLKATPEELEEGFLQCWVWNHEWNPDTLGTAFYAPPVGLYSQTAPVASRPWGRFHFAGSERSPRGVQWMEGAVYMGQRKAAEVLCALYPERFGATQRRAYLDAIAESERKALELLRSTMQAHPISYVFEMIGRWAVGAVKNAINFWRTWTELHWTEAPLPLPPGPNKFALTSTVSGGVSDALSVGDAIYSREGMFSVTLGDDGRLRIVHRGKDNKHEALVVSGAPPAGTVGPYKAELLPSGNLVVYSVAHADAPFWTTNSTTVAGVYTSFSFAVGDDRGLNIWGYYPDGSRQVIWSAGTWEVHFSRPRLRAEVNDFAALLSEFNNEVFVHTHRAYRRPMKGTEEERIEKELYEQQANEKEYGRIFATVPARSTGEPDRLLQGGALRDGQGITSPHEHFRLAVVDGDLVLSHRKHGLHPIRPWEAIWGLGKQGDTLTLTAEGQLQWLKGGQVVWSSPKPAKHRPPYRLHVQDDANVALYDSHLKPLWTSGTMREPEVSEAEATATNPLPL</sequence>
<dbReference type="Pfam" id="PF01593">
    <property type="entry name" value="Amino_oxidase"/>
    <property type="match status" value="1"/>
</dbReference>
<dbReference type="PROSITE" id="PS50927">
    <property type="entry name" value="BULB_LECTIN"/>
    <property type="match status" value="1"/>
</dbReference>
<dbReference type="GO" id="GO:0004674">
    <property type="term" value="F:protein serine/threonine kinase activity"/>
    <property type="evidence" value="ECO:0007669"/>
    <property type="project" value="UniProtKB-EC"/>
</dbReference>
<dbReference type="GO" id="GO:0050660">
    <property type="term" value="F:flavin adenine dinucleotide binding"/>
    <property type="evidence" value="ECO:0007669"/>
    <property type="project" value="UniProtKB-ARBA"/>
</dbReference>
<feature type="domain" description="Bulb-type lectin" evidence="8">
    <location>
        <begin position="875"/>
        <end position="989"/>
    </location>
</feature>
<comment type="subcellular location">
    <subcellularLocation>
        <location evidence="1">Membrane</location>
        <topology evidence="1">Single-pass type I membrane protein</topology>
    </subcellularLocation>
</comment>
<evidence type="ECO:0000256" key="7">
    <source>
        <dbReference type="SAM" id="MobiDB-lite"/>
    </source>
</evidence>
<evidence type="ECO:0000256" key="3">
    <source>
        <dbReference type="ARBA" id="ARBA00023170"/>
    </source>
</evidence>
<dbReference type="AlphaFoldDB" id="F2DDB8"/>
<reference evidence="9" key="1">
    <citation type="journal article" date="2011" name="Plant Physiol.">
        <title>Comprehensive sequence analysis of 24,783 barley full-length cDNAs derived from 12 clone libraries.</title>
        <authorList>
            <person name="Matsumoto T."/>
            <person name="Tanaka T."/>
            <person name="Sakai H."/>
            <person name="Amano N."/>
            <person name="Kanamori H."/>
            <person name="Kurita K."/>
            <person name="Kikuta A."/>
            <person name="Kamiya K."/>
            <person name="Yamamoto M."/>
            <person name="Ikawa H."/>
            <person name="Fujii N."/>
            <person name="Hori K."/>
            <person name="Itoh T."/>
            <person name="Sato K."/>
        </authorList>
    </citation>
    <scope>NUCLEOTIDE SEQUENCE</scope>
    <source>
        <tissue evidence="9">Shoot and root</tissue>
    </source>
</reference>
<name>F2DDB8_HORVV</name>
<evidence type="ECO:0000256" key="6">
    <source>
        <dbReference type="ARBA" id="ARBA00048679"/>
    </source>
</evidence>
<dbReference type="InterPro" id="IPR036426">
    <property type="entry name" value="Bulb-type_lectin_dom_sf"/>
</dbReference>
<comment type="catalytic activity">
    <reaction evidence="6">
        <text>L-seryl-[protein] + ATP = O-phospho-L-seryl-[protein] + ADP + H(+)</text>
        <dbReference type="Rhea" id="RHEA:17989"/>
        <dbReference type="Rhea" id="RHEA-COMP:9863"/>
        <dbReference type="Rhea" id="RHEA-COMP:11604"/>
        <dbReference type="ChEBI" id="CHEBI:15378"/>
        <dbReference type="ChEBI" id="CHEBI:29999"/>
        <dbReference type="ChEBI" id="CHEBI:30616"/>
        <dbReference type="ChEBI" id="CHEBI:83421"/>
        <dbReference type="ChEBI" id="CHEBI:456216"/>
        <dbReference type="EC" id="2.7.11.1"/>
    </reaction>
</comment>
<organism evidence="9">
    <name type="scientific">Hordeum vulgare subsp. vulgare</name>
    <name type="common">Domesticated barley</name>
    <dbReference type="NCBI Taxonomy" id="112509"/>
    <lineage>
        <taxon>Eukaryota</taxon>
        <taxon>Viridiplantae</taxon>
        <taxon>Streptophyta</taxon>
        <taxon>Embryophyta</taxon>
        <taxon>Tracheophyta</taxon>
        <taxon>Spermatophyta</taxon>
        <taxon>Magnoliopsida</taxon>
        <taxon>Liliopsida</taxon>
        <taxon>Poales</taxon>
        <taxon>Poaceae</taxon>
        <taxon>BOP clade</taxon>
        <taxon>Pooideae</taxon>
        <taxon>Triticodae</taxon>
        <taxon>Triticeae</taxon>
        <taxon>Hordeinae</taxon>
        <taxon>Hordeum</taxon>
    </lineage>
</organism>
<dbReference type="InterPro" id="IPR036188">
    <property type="entry name" value="FAD/NAD-bd_sf"/>
</dbReference>
<accession>F2DDB8</accession>
<comment type="catalytic activity">
    <reaction evidence="5">
        <text>a secondary aliphatic amine + O2 + H2O = a primary amine + an aldehyde + H2O2</text>
        <dbReference type="Rhea" id="RHEA:26414"/>
        <dbReference type="ChEBI" id="CHEBI:15377"/>
        <dbReference type="ChEBI" id="CHEBI:15379"/>
        <dbReference type="ChEBI" id="CHEBI:16240"/>
        <dbReference type="ChEBI" id="CHEBI:17478"/>
        <dbReference type="ChEBI" id="CHEBI:58855"/>
        <dbReference type="ChEBI" id="CHEBI:65296"/>
        <dbReference type="EC" id="1.4.3.4"/>
    </reaction>
</comment>
<protein>
    <submittedName>
        <fullName evidence="9">Predicted protein</fullName>
    </submittedName>
</protein>
<dbReference type="SUPFAM" id="SSF51905">
    <property type="entry name" value="FAD/NAD(P)-binding domain"/>
    <property type="match status" value="1"/>
</dbReference>
<evidence type="ECO:0000256" key="5">
    <source>
        <dbReference type="ARBA" id="ARBA00048448"/>
    </source>
</evidence>
<dbReference type="PANTHER" id="PTHR43563:SF1">
    <property type="entry name" value="AMINE OXIDASE [FLAVIN-CONTAINING] B"/>
    <property type="match status" value="1"/>
</dbReference>
<dbReference type="Gene3D" id="3.50.50.60">
    <property type="entry name" value="FAD/NAD(P)-binding domain"/>
    <property type="match status" value="1"/>
</dbReference>
<evidence type="ECO:0000256" key="4">
    <source>
        <dbReference type="ARBA" id="ARBA00047899"/>
    </source>
</evidence>
<dbReference type="Gene3D" id="2.90.10.10">
    <property type="entry name" value="Bulb-type lectin domain"/>
    <property type="match status" value="1"/>
</dbReference>
<dbReference type="EMBL" id="AK361885">
    <property type="protein sequence ID" value="BAJ93089.1"/>
    <property type="molecule type" value="mRNA"/>
</dbReference>
<comment type="catalytic activity">
    <reaction evidence="4">
        <text>L-threonyl-[protein] + ATP = O-phospho-L-threonyl-[protein] + ADP + H(+)</text>
        <dbReference type="Rhea" id="RHEA:46608"/>
        <dbReference type="Rhea" id="RHEA-COMP:11060"/>
        <dbReference type="Rhea" id="RHEA-COMP:11605"/>
        <dbReference type="ChEBI" id="CHEBI:15378"/>
        <dbReference type="ChEBI" id="CHEBI:30013"/>
        <dbReference type="ChEBI" id="CHEBI:30616"/>
        <dbReference type="ChEBI" id="CHEBI:61977"/>
        <dbReference type="ChEBI" id="CHEBI:456216"/>
        <dbReference type="EC" id="2.7.11.1"/>
    </reaction>
</comment>
<dbReference type="GO" id="GO:0097621">
    <property type="term" value="F:monoamine oxidase activity"/>
    <property type="evidence" value="ECO:0007669"/>
    <property type="project" value="UniProtKB-EC"/>
</dbReference>
<dbReference type="GO" id="GO:0051707">
    <property type="term" value="P:response to other organism"/>
    <property type="evidence" value="ECO:0007669"/>
    <property type="project" value="UniProtKB-ARBA"/>
</dbReference>
<evidence type="ECO:0000256" key="2">
    <source>
        <dbReference type="ARBA" id="ARBA00005995"/>
    </source>
</evidence>
<comment type="similarity">
    <text evidence="2">Belongs to the flavin monoamine oxidase family.</text>
</comment>